<sequence>MEDATPDTFCLFAETVSWTRVFHSPQLGHLPNQPNVS</sequence>
<dbReference type="Proteomes" id="UP000197032">
    <property type="component" value="Unassembled WGS sequence"/>
</dbReference>
<evidence type="ECO:0000313" key="2">
    <source>
        <dbReference type="Proteomes" id="UP000197032"/>
    </source>
</evidence>
<dbReference type="EMBL" id="BDGJ01000007">
    <property type="protein sequence ID" value="GAW91143.1"/>
    <property type="molecule type" value="Genomic_DNA"/>
</dbReference>
<evidence type="ECO:0000313" key="1">
    <source>
        <dbReference type="EMBL" id="GAW91143.1"/>
    </source>
</evidence>
<comment type="caution">
    <text evidence="1">The sequence shown here is derived from an EMBL/GenBank/DDBJ whole genome shotgun (WGS) entry which is preliminary data.</text>
</comment>
<name>A0A1Z5HNP6_9FIRM</name>
<proteinExistence type="predicted"/>
<reference evidence="2" key="1">
    <citation type="journal article" date="2017" name="Appl. Environ. Microbiol.">
        <title>Genomic analysis of Calderihabitans maritimus KKC1, a thermophilic hydrogenogenic carboxydotrophic bacterium isolated from marine sediment.</title>
        <authorList>
            <person name="Omae K."/>
            <person name="Yoneda Y."/>
            <person name="Fukuyama Y."/>
            <person name="Yoshida T."/>
            <person name="Sako Y."/>
        </authorList>
    </citation>
    <scope>NUCLEOTIDE SEQUENCE [LARGE SCALE GENOMIC DNA]</scope>
    <source>
        <strain evidence="2">KKC1</strain>
    </source>
</reference>
<organism evidence="1 2">
    <name type="scientific">Calderihabitans maritimus</name>
    <dbReference type="NCBI Taxonomy" id="1246530"/>
    <lineage>
        <taxon>Bacteria</taxon>
        <taxon>Bacillati</taxon>
        <taxon>Bacillota</taxon>
        <taxon>Clostridia</taxon>
        <taxon>Neomoorellales</taxon>
        <taxon>Calderihabitantaceae</taxon>
        <taxon>Calderihabitans</taxon>
    </lineage>
</organism>
<gene>
    <name evidence="1" type="ORF">KKC1_03050</name>
</gene>
<keyword evidence="2" id="KW-1185">Reference proteome</keyword>
<dbReference type="AlphaFoldDB" id="A0A1Z5HNP6"/>
<accession>A0A1Z5HNP6</accession>
<protein>
    <submittedName>
        <fullName evidence="1">Uncharacterized protein</fullName>
    </submittedName>
</protein>